<sequence length="237" mass="25433">MSFTVVPEDPARQLADPGPPEACPYCGQSGAAGLFREPRQPVAGRAAAAGGSAVEHDGEAARGGPAGRDLAATGGPATAGGRGLGHRGPAPRPAPHGAGFRTAYFQELEARGVHTLVTDDDPACRKDLQGCGLDRQLCVVHMRRTVRRRLQRMRKDKDKILPAPEDAAVLQGMVRLVWELPLWGGRLLLVCCEWAHQGVVRLSPPVLALMEHVMDCWNDLVRDPSVPLDKGIRTKMP</sequence>
<feature type="region of interest" description="Disordered" evidence="1">
    <location>
        <begin position="36"/>
        <end position="94"/>
    </location>
</feature>
<organism evidence="2">
    <name type="scientific">Caldilineaceae bacterium SB0664_bin_27</name>
    <dbReference type="NCBI Taxonomy" id="2605260"/>
    <lineage>
        <taxon>Bacteria</taxon>
        <taxon>Bacillati</taxon>
        <taxon>Chloroflexota</taxon>
        <taxon>Caldilineae</taxon>
        <taxon>Caldilineales</taxon>
        <taxon>Caldilineaceae</taxon>
    </lineage>
</organism>
<name>A0A6B0YZE4_9CHLR</name>
<comment type="caution">
    <text evidence="2">The sequence shown here is derived from an EMBL/GenBank/DDBJ whole genome shotgun (WGS) entry which is preliminary data.</text>
</comment>
<evidence type="ECO:0000313" key="2">
    <source>
        <dbReference type="EMBL" id="MXY95349.1"/>
    </source>
</evidence>
<dbReference type="AlphaFoldDB" id="A0A6B0YZE4"/>
<accession>A0A6B0YZE4</accession>
<feature type="region of interest" description="Disordered" evidence="1">
    <location>
        <begin position="1"/>
        <end position="20"/>
    </location>
</feature>
<protein>
    <recommendedName>
        <fullName evidence="3">Transposase</fullName>
    </recommendedName>
</protein>
<gene>
    <name evidence="2" type="ORF">F4Y42_18055</name>
</gene>
<dbReference type="EMBL" id="VXRG01000147">
    <property type="protein sequence ID" value="MXY95349.1"/>
    <property type="molecule type" value="Genomic_DNA"/>
</dbReference>
<reference evidence="2" key="1">
    <citation type="submission" date="2019-09" db="EMBL/GenBank/DDBJ databases">
        <title>Characterisation of the sponge microbiome using genome-centric metagenomics.</title>
        <authorList>
            <person name="Engelberts J.P."/>
            <person name="Robbins S.J."/>
            <person name="De Goeij J.M."/>
            <person name="Aranda M."/>
            <person name="Bell S.C."/>
            <person name="Webster N.S."/>
        </authorList>
    </citation>
    <scope>NUCLEOTIDE SEQUENCE</scope>
    <source>
        <strain evidence="2">SB0664_bin_27</strain>
    </source>
</reference>
<feature type="compositionally biased region" description="Low complexity" evidence="1">
    <location>
        <begin position="43"/>
        <end position="53"/>
    </location>
</feature>
<proteinExistence type="predicted"/>
<evidence type="ECO:0008006" key="3">
    <source>
        <dbReference type="Google" id="ProtNLM"/>
    </source>
</evidence>
<evidence type="ECO:0000256" key="1">
    <source>
        <dbReference type="SAM" id="MobiDB-lite"/>
    </source>
</evidence>